<evidence type="ECO:0000259" key="3">
    <source>
        <dbReference type="Pfam" id="PF18289"/>
    </source>
</evidence>
<dbReference type="KEGG" id="amj:109285415"/>
<dbReference type="PANTHER" id="PTHR14362:SF2">
    <property type="entry name" value="COILED-COIL DOMAIN-CONTAINING PROTEIN 81"/>
    <property type="match status" value="1"/>
</dbReference>
<evidence type="ECO:0000256" key="1">
    <source>
        <dbReference type="SAM" id="MobiDB-lite"/>
    </source>
</evidence>
<proteinExistence type="predicted"/>
<dbReference type="InterPro" id="IPR040673">
    <property type="entry name" value="CCDC81_HU_dom_2"/>
</dbReference>
<feature type="compositionally biased region" description="Basic and acidic residues" evidence="1">
    <location>
        <begin position="223"/>
        <end position="247"/>
    </location>
</feature>
<dbReference type="EMBL" id="AKHW03004889">
    <property type="protein sequence ID" value="KYO28518.1"/>
    <property type="molecule type" value="Genomic_DNA"/>
</dbReference>
<name>A0A151MVQ1_ALLMI</name>
<accession>A0A151MVQ1</accession>
<dbReference type="Pfam" id="PF18289">
    <property type="entry name" value="HU-CCDC81_euk_2"/>
    <property type="match status" value="2"/>
</dbReference>
<dbReference type="Proteomes" id="UP000050525">
    <property type="component" value="Unassembled WGS sequence"/>
</dbReference>
<feature type="domain" description="CCDC81 HU" evidence="2">
    <location>
        <begin position="8"/>
        <end position="93"/>
    </location>
</feature>
<dbReference type="GO" id="GO:0005815">
    <property type="term" value="C:microtubule organizing center"/>
    <property type="evidence" value="ECO:0007669"/>
    <property type="project" value="TreeGrafter"/>
</dbReference>
<gene>
    <name evidence="4" type="ORF">Y1Q_0005324</name>
</gene>
<dbReference type="PANTHER" id="PTHR14362">
    <property type="entry name" value="COILED-COIL DOMAIN-CONTAINING PROTEIN 81"/>
    <property type="match status" value="1"/>
</dbReference>
<feature type="domain" description="CCDC81 HU" evidence="3">
    <location>
        <begin position="396"/>
        <end position="469"/>
    </location>
</feature>
<dbReference type="AlphaFoldDB" id="A0A151MVQ1"/>
<dbReference type="Pfam" id="PF14908">
    <property type="entry name" value="HU-CCDC81_euk_1"/>
    <property type="match status" value="2"/>
</dbReference>
<comment type="caution">
    <text evidence="4">The sequence shown here is derived from an EMBL/GenBank/DDBJ whole genome shotgun (WGS) entry which is preliminary data.</text>
</comment>
<feature type="compositionally biased region" description="Polar residues" evidence="1">
    <location>
        <begin position="193"/>
        <end position="210"/>
    </location>
</feature>
<organism evidence="4 5">
    <name type="scientific">Alligator mississippiensis</name>
    <name type="common">American alligator</name>
    <dbReference type="NCBI Taxonomy" id="8496"/>
    <lineage>
        <taxon>Eukaryota</taxon>
        <taxon>Metazoa</taxon>
        <taxon>Chordata</taxon>
        <taxon>Craniata</taxon>
        <taxon>Vertebrata</taxon>
        <taxon>Euteleostomi</taxon>
        <taxon>Archelosauria</taxon>
        <taxon>Archosauria</taxon>
        <taxon>Crocodylia</taxon>
        <taxon>Alligatoridae</taxon>
        <taxon>Alligatorinae</taxon>
        <taxon>Alligator</taxon>
    </lineage>
</organism>
<dbReference type="InterPro" id="IPR028034">
    <property type="entry name" value="HU-CCDC81"/>
</dbReference>
<feature type="region of interest" description="Disordered" evidence="1">
    <location>
        <begin position="186"/>
        <end position="247"/>
    </location>
</feature>
<feature type="region of interest" description="Disordered" evidence="1">
    <location>
        <begin position="484"/>
        <end position="516"/>
    </location>
</feature>
<sequence>MLEQMKKEIEENCKLFYPTLKNLHVDEITNIWDKVSEFVHHNLCMNKGVQIPGLGIFSFARIKLDLSGNKFLVTQKPVFLLSEKLCQAYRLKQRKKHTPGEIPIVPLNIVIVSLESSLRRDVVQDCLRETLLYLLGLIVEERPITFLFNEIGILRIQNEKVHMTFFKEFLKVMDRNGKLVKILPNKPVKHNSTRPSSTMQRESASGQIHSPSHKARPVTFPSIEKKETEKNSHTVTMKEENDVAKKEKPIMQTEKHPHNTDKKAILDVKKGSHISKKGCLEETQEKEQPPVTMLEQMKKDIMENRKDIYPTLQKLSVDEITKVWDKVFDFVYQNLSTNKGVHISGMGLFSFEQTKLDLGGNKFIVTQRPIFLLSEKHCQAFGLKQSKKHSPGEIRIVPLNIMTVSLESSLRREIVQDCLRETLLYLLGLIAAEQPVAFVFNSIGILQIHNKNVHMTFFKEFLEAMDGSGKLAKAISIKPATADSVRPASGQISSPSHEARPLVFPSIEQKKTEKKGGTVTIKEGTDMTMKEKPITQTAKDLPHNADKNPTETLPEKRLLHLQTPDKTTRGFSSNVLDKRDEKRHLFERAMEKFFVLDKFKGKEDFPLDYMVTIDTMGHIIEAEAPVRRQKPIQLPKCVMPDRTVYQRQIPGEGRMTAIKTSRCPLKAGNPCFRTPYAPPLIISDPQKSYSSTGNIQKSYSIIKPQTNRPIPKIVLPQDPIN</sequence>
<dbReference type="OrthoDB" id="125906at2759"/>
<evidence type="ECO:0000313" key="4">
    <source>
        <dbReference type="EMBL" id="KYO28518.1"/>
    </source>
</evidence>
<evidence type="ECO:0000313" key="5">
    <source>
        <dbReference type="Proteomes" id="UP000050525"/>
    </source>
</evidence>
<reference evidence="4 5" key="1">
    <citation type="journal article" date="2012" name="Genome Biol.">
        <title>Sequencing three crocodilian genomes to illuminate the evolution of archosaurs and amniotes.</title>
        <authorList>
            <person name="St John J.A."/>
            <person name="Braun E.L."/>
            <person name="Isberg S.R."/>
            <person name="Miles L.G."/>
            <person name="Chong A.Y."/>
            <person name="Gongora J."/>
            <person name="Dalzell P."/>
            <person name="Moran C."/>
            <person name="Bed'hom B."/>
            <person name="Abzhanov A."/>
            <person name="Burgess S.C."/>
            <person name="Cooksey A.M."/>
            <person name="Castoe T.A."/>
            <person name="Crawford N.G."/>
            <person name="Densmore L.D."/>
            <person name="Drew J.C."/>
            <person name="Edwards S.V."/>
            <person name="Faircloth B.C."/>
            <person name="Fujita M.K."/>
            <person name="Greenwold M.J."/>
            <person name="Hoffmann F.G."/>
            <person name="Howard J.M."/>
            <person name="Iguchi T."/>
            <person name="Janes D.E."/>
            <person name="Khan S.Y."/>
            <person name="Kohno S."/>
            <person name="de Koning A.J."/>
            <person name="Lance S.L."/>
            <person name="McCarthy F.M."/>
            <person name="McCormack J.E."/>
            <person name="Merchant M.E."/>
            <person name="Peterson D.G."/>
            <person name="Pollock D.D."/>
            <person name="Pourmand N."/>
            <person name="Raney B.J."/>
            <person name="Roessler K.A."/>
            <person name="Sanford J.R."/>
            <person name="Sawyer R.H."/>
            <person name="Schmidt C.J."/>
            <person name="Triplett E.W."/>
            <person name="Tuberville T.D."/>
            <person name="Venegas-Anaya M."/>
            <person name="Howard J.T."/>
            <person name="Jarvis E.D."/>
            <person name="Guillette L.J.Jr."/>
            <person name="Glenn T.C."/>
            <person name="Green R.E."/>
            <person name="Ray D.A."/>
        </authorList>
    </citation>
    <scope>NUCLEOTIDE SEQUENCE [LARGE SCALE GENOMIC DNA]</scope>
    <source>
        <strain evidence="4">KSC_2009_1</strain>
    </source>
</reference>
<dbReference type="InterPro" id="IPR026295">
    <property type="entry name" value="CCD81"/>
</dbReference>
<protein>
    <submittedName>
        <fullName evidence="4">Coiled-coil domain-containing protein 81-like</fullName>
    </submittedName>
</protein>
<evidence type="ECO:0000259" key="2">
    <source>
        <dbReference type="Pfam" id="PF14908"/>
    </source>
</evidence>
<feature type="domain" description="CCDC81 HU" evidence="3">
    <location>
        <begin position="103"/>
        <end position="175"/>
    </location>
</feature>
<feature type="domain" description="CCDC81 HU" evidence="2">
    <location>
        <begin position="299"/>
        <end position="385"/>
    </location>
</feature>
<keyword evidence="5" id="KW-1185">Reference proteome</keyword>